<comment type="caution">
    <text evidence="2">The sequence shown here is derived from an EMBL/GenBank/DDBJ whole genome shotgun (WGS) entry which is preliminary data.</text>
</comment>
<dbReference type="EMBL" id="SORI01000005">
    <property type="protein sequence ID" value="TDY61726.1"/>
    <property type="molecule type" value="Genomic_DNA"/>
</dbReference>
<dbReference type="RefSeq" id="WP_208321100.1">
    <property type="nucleotide sequence ID" value="NZ_SORI01000005.1"/>
</dbReference>
<evidence type="ECO:0000313" key="3">
    <source>
        <dbReference type="Proteomes" id="UP000295066"/>
    </source>
</evidence>
<protein>
    <submittedName>
        <fullName evidence="2">Uncharacterized protein DUF5058</fullName>
    </submittedName>
</protein>
<dbReference type="AlphaFoldDB" id="A0A4R8MD66"/>
<organism evidence="2 3">
    <name type="scientific">Aminivibrio pyruvatiphilus</name>
    <dbReference type="NCBI Taxonomy" id="1005740"/>
    <lineage>
        <taxon>Bacteria</taxon>
        <taxon>Thermotogati</taxon>
        <taxon>Synergistota</taxon>
        <taxon>Synergistia</taxon>
        <taxon>Synergistales</taxon>
        <taxon>Aminobacteriaceae</taxon>
        <taxon>Aminivibrio</taxon>
    </lineage>
</organism>
<feature type="transmembrane region" description="Helical" evidence="1">
    <location>
        <begin position="157"/>
        <end position="176"/>
    </location>
</feature>
<proteinExistence type="predicted"/>
<reference evidence="2 3" key="1">
    <citation type="submission" date="2019-03" db="EMBL/GenBank/DDBJ databases">
        <title>Genomic Encyclopedia of Type Strains, Phase IV (KMG-IV): sequencing the most valuable type-strain genomes for metagenomic binning, comparative biology and taxonomic classification.</title>
        <authorList>
            <person name="Goeker M."/>
        </authorList>
    </citation>
    <scope>NUCLEOTIDE SEQUENCE [LARGE SCALE GENOMIC DNA]</scope>
    <source>
        <strain evidence="2 3">DSM 25964</strain>
    </source>
</reference>
<evidence type="ECO:0000256" key="1">
    <source>
        <dbReference type="SAM" id="Phobius"/>
    </source>
</evidence>
<dbReference type="InterPro" id="IPR032479">
    <property type="entry name" value="DUF5058"/>
</dbReference>
<keyword evidence="3" id="KW-1185">Reference proteome</keyword>
<feature type="transmembrane region" description="Helical" evidence="1">
    <location>
        <begin position="12"/>
        <end position="33"/>
    </location>
</feature>
<accession>A0A4R8MD66</accession>
<name>A0A4R8MD66_9BACT</name>
<keyword evidence="1" id="KW-1133">Transmembrane helix</keyword>
<keyword evidence="1" id="KW-0472">Membrane</keyword>
<feature type="transmembrane region" description="Helical" evidence="1">
    <location>
        <begin position="54"/>
        <end position="75"/>
    </location>
</feature>
<feature type="transmembrane region" description="Helical" evidence="1">
    <location>
        <begin position="182"/>
        <end position="200"/>
    </location>
</feature>
<sequence>MDNAVNSFDMWIACSIMVIAVVVQSLVFFRAGLKRARELNIPREKLIHGCRSAAITAIGPTLSSCIVLLALVAVIGAPSAWMRLNDIGAARTEIAVATMVESVVPAGSTPTVKLAYTQWAMGLNNMGWMLVALLLTPSMGTMLNKMNSSFNPKAVKMVMHGAALGLFANLLAGGTIGKPVPSWLAAVAAVFGIVFILRFFGKNQRLLELSLGIAMVIGMTAGAAYYYMTL</sequence>
<dbReference type="Proteomes" id="UP000295066">
    <property type="component" value="Unassembled WGS sequence"/>
</dbReference>
<feature type="transmembrane region" description="Helical" evidence="1">
    <location>
        <begin position="207"/>
        <end position="228"/>
    </location>
</feature>
<gene>
    <name evidence="2" type="ORF">C8D99_105139</name>
</gene>
<feature type="transmembrane region" description="Helical" evidence="1">
    <location>
        <begin position="116"/>
        <end position="136"/>
    </location>
</feature>
<dbReference type="Pfam" id="PF16481">
    <property type="entry name" value="DUF5058"/>
    <property type="match status" value="1"/>
</dbReference>
<evidence type="ECO:0000313" key="2">
    <source>
        <dbReference type="EMBL" id="TDY61726.1"/>
    </source>
</evidence>
<keyword evidence="1" id="KW-0812">Transmembrane</keyword>